<evidence type="ECO:0000256" key="5">
    <source>
        <dbReference type="SAM" id="SignalP"/>
    </source>
</evidence>
<evidence type="ECO:0000313" key="7">
    <source>
        <dbReference type="Proteomes" id="UP000008281"/>
    </source>
</evidence>
<dbReference type="Gene3D" id="3.80.10.10">
    <property type="entry name" value="Ribonuclease Inhibitor"/>
    <property type="match status" value="2"/>
</dbReference>
<dbReference type="InParanoid" id="E3LYC3"/>
<keyword evidence="7" id="KW-1185">Reference proteome</keyword>
<dbReference type="FunFam" id="3.80.10.10:FF:001495">
    <property type="entry name" value="Protein CBR-DMA-1"/>
    <property type="match status" value="1"/>
</dbReference>
<keyword evidence="3" id="KW-0677">Repeat</keyword>
<dbReference type="GO" id="GO:0002020">
    <property type="term" value="F:protease binding"/>
    <property type="evidence" value="ECO:0007669"/>
    <property type="project" value="EnsemblMetazoa"/>
</dbReference>
<dbReference type="Pfam" id="PF00560">
    <property type="entry name" value="LRR_1"/>
    <property type="match status" value="1"/>
</dbReference>
<keyword evidence="2 5" id="KW-0732">Signal</keyword>
<evidence type="ECO:0000256" key="1">
    <source>
        <dbReference type="ARBA" id="ARBA00022614"/>
    </source>
</evidence>
<name>E3LYC3_CAERE</name>
<dbReference type="PANTHER" id="PTHR24373">
    <property type="entry name" value="SLIT RELATED LEUCINE-RICH REPEAT NEURONAL PROTEIN"/>
    <property type="match status" value="1"/>
</dbReference>
<feature type="transmembrane region" description="Helical" evidence="4">
    <location>
        <begin position="521"/>
        <end position="545"/>
    </location>
</feature>
<dbReference type="OrthoDB" id="9229163at2759"/>
<dbReference type="GO" id="GO:0005615">
    <property type="term" value="C:extracellular space"/>
    <property type="evidence" value="ECO:0007669"/>
    <property type="project" value="TreeGrafter"/>
</dbReference>
<dbReference type="GO" id="GO:0031012">
    <property type="term" value="C:extracellular matrix"/>
    <property type="evidence" value="ECO:0007669"/>
    <property type="project" value="TreeGrafter"/>
</dbReference>
<proteinExistence type="predicted"/>
<dbReference type="InterPro" id="IPR032675">
    <property type="entry name" value="LRR_dom_sf"/>
</dbReference>
<sequence length="618" mass="69899">MIIFLLLWSFLTIAFALQSNCPSLCECDQNDSSWNIYCRKAIINDTVYAEILNQLPLTLRSLHIQPPTNRLGSNKLRWNDNINRFAQLRVLRLINCQIPAMSRSIRLPSLEVLDLRYNNIEHATMSNFGGMPKLRVLDLSSNHLNILPTGVFTYLRSLKSLTLSNNTISDLSTNLLRGLNSLRVLRLDRNSIPIEQINDLFSDVSQLDELYLNHCNLTSISALSLDRIPQLRQLGIGGNDLKRVPTKELRPLSQLTVLDLSHNSIQEIPACAFCNTNISKLDLSHNLLGISKGSPFNEDAFRNIPLRHLDLSFNHLDDFDSKWLGYAQDELTSIALSGNLLKHFEEIWTHTLRSLVHLEMAYNHIKYIPVQLPARYYHLVSFNVSGNELSYLPDNINTLLPNVKTFDISANRFHTFSHTDLAFLNNVDQVYMDSNPWDCSCAIQGLQVSSFSWPLEDLNPISILQVHMRDRYAMRHILNYENVRCATPSLVEGHSVLAITDVNDCAVLFGARYGLTQTSEMLILLAGVLLFAIVLLMILGCIYFLRERQYKGSYVTREHSRTPLTMANTHSCSSSTNDTHGPLSPPFDPFMVSTETFKATPPLIPPAPPKPGSSYFGI</sequence>
<feature type="chain" id="PRO_5003175647" description="LRRCT domain-containing protein" evidence="5">
    <location>
        <begin position="17"/>
        <end position="618"/>
    </location>
</feature>
<dbReference type="eggNOG" id="KOG0619">
    <property type="taxonomic scope" value="Eukaryota"/>
</dbReference>
<organism evidence="7">
    <name type="scientific">Caenorhabditis remanei</name>
    <name type="common">Caenorhabditis vulgaris</name>
    <dbReference type="NCBI Taxonomy" id="31234"/>
    <lineage>
        <taxon>Eukaryota</taxon>
        <taxon>Metazoa</taxon>
        <taxon>Ecdysozoa</taxon>
        <taxon>Nematoda</taxon>
        <taxon>Chromadorea</taxon>
        <taxon>Rhabditida</taxon>
        <taxon>Rhabditina</taxon>
        <taxon>Rhabditomorpha</taxon>
        <taxon>Rhabditoidea</taxon>
        <taxon>Rhabditidae</taxon>
        <taxon>Peloderinae</taxon>
        <taxon>Caenorhabditis</taxon>
    </lineage>
</organism>
<dbReference type="InterPro" id="IPR001611">
    <property type="entry name" value="Leu-rich_rpt"/>
</dbReference>
<dbReference type="PROSITE" id="PS51450">
    <property type="entry name" value="LRR"/>
    <property type="match status" value="2"/>
</dbReference>
<feature type="signal peptide" evidence="5">
    <location>
        <begin position="1"/>
        <end position="16"/>
    </location>
</feature>
<dbReference type="FunCoup" id="E3LYC3">
    <property type="interactions" value="16"/>
</dbReference>
<dbReference type="PANTHER" id="PTHR24373:SF370">
    <property type="entry name" value="FISH-LIPS, ISOFORM E"/>
    <property type="match status" value="1"/>
</dbReference>
<dbReference type="OMA" id="RDRYAMR"/>
<keyword evidence="1" id="KW-0433">Leucine-rich repeat</keyword>
<reference evidence="6" key="1">
    <citation type="submission" date="2007-07" db="EMBL/GenBank/DDBJ databases">
        <title>PCAP assembly of the Caenorhabditis remanei genome.</title>
        <authorList>
            <consortium name="The Caenorhabditis remanei Sequencing Consortium"/>
            <person name="Wilson R.K."/>
        </authorList>
    </citation>
    <scope>NUCLEOTIDE SEQUENCE [LARGE SCALE GENOMIC DNA]</scope>
    <source>
        <strain evidence="6">PB4641</strain>
    </source>
</reference>
<dbReference type="GO" id="GO:0070983">
    <property type="term" value="P:dendrite guidance"/>
    <property type="evidence" value="ECO:0007669"/>
    <property type="project" value="EnsemblMetazoa"/>
</dbReference>
<dbReference type="GO" id="GO:0050775">
    <property type="term" value="P:positive regulation of dendrite morphogenesis"/>
    <property type="evidence" value="ECO:0007669"/>
    <property type="project" value="EnsemblMetazoa"/>
</dbReference>
<dbReference type="SUPFAM" id="SSF52047">
    <property type="entry name" value="RNI-like"/>
    <property type="match status" value="1"/>
</dbReference>
<dbReference type="HOGENOM" id="CLU_033582_0_0_1"/>
<dbReference type="GO" id="GO:0032590">
    <property type="term" value="C:dendrite membrane"/>
    <property type="evidence" value="ECO:0007669"/>
    <property type="project" value="EnsemblMetazoa"/>
</dbReference>
<dbReference type="EMBL" id="DS268418">
    <property type="protein sequence ID" value="EFO84757.1"/>
    <property type="molecule type" value="Genomic_DNA"/>
</dbReference>
<dbReference type="AlphaFoldDB" id="E3LYC3"/>
<evidence type="ECO:0000256" key="4">
    <source>
        <dbReference type="SAM" id="Phobius"/>
    </source>
</evidence>
<dbReference type="InterPro" id="IPR050328">
    <property type="entry name" value="Dev_Immune_Receptor"/>
</dbReference>
<dbReference type="Pfam" id="PF13855">
    <property type="entry name" value="LRR_8"/>
    <property type="match status" value="3"/>
</dbReference>
<gene>
    <name evidence="6" type="ORF">CRE_04008</name>
</gene>
<evidence type="ECO:0000256" key="3">
    <source>
        <dbReference type="ARBA" id="ARBA00022737"/>
    </source>
</evidence>
<dbReference type="GO" id="GO:0070593">
    <property type="term" value="P:dendrite self-avoidance"/>
    <property type="evidence" value="ECO:0007669"/>
    <property type="project" value="EnsemblMetazoa"/>
</dbReference>
<dbReference type="STRING" id="31234.E3LYC3"/>
<accession>E3LYC3</accession>
<evidence type="ECO:0000313" key="6">
    <source>
        <dbReference type="EMBL" id="EFO84757.1"/>
    </source>
</evidence>
<keyword evidence="4" id="KW-0812">Transmembrane</keyword>
<keyword evidence="4" id="KW-0472">Membrane</keyword>
<dbReference type="FunFam" id="3.80.10.10:FF:001154">
    <property type="entry name" value="Dma-1"/>
    <property type="match status" value="1"/>
</dbReference>
<evidence type="ECO:0008006" key="8">
    <source>
        <dbReference type="Google" id="ProtNLM"/>
    </source>
</evidence>
<dbReference type="PRINTS" id="PR00019">
    <property type="entry name" value="LEURICHRPT"/>
</dbReference>
<dbReference type="SMART" id="SM00365">
    <property type="entry name" value="LRR_SD22"/>
    <property type="match status" value="6"/>
</dbReference>
<dbReference type="InterPro" id="IPR003591">
    <property type="entry name" value="Leu-rich_rpt_typical-subtyp"/>
</dbReference>
<dbReference type="Proteomes" id="UP000008281">
    <property type="component" value="Unassembled WGS sequence"/>
</dbReference>
<dbReference type="GO" id="GO:1903859">
    <property type="term" value="P:regulation of dendrite extension"/>
    <property type="evidence" value="ECO:0007669"/>
    <property type="project" value="EnsemblMetazoa"/>
</dbReference>
<evidence type="ECO:0000256" key="2">
    <source>
        <dbReference type="ARBA" id="ARBA00022729"/>
    </source>
</evidence>
<dbReference type="SMART" id="SM00369">
    <property type="entry name" value="LRR_TYP"/>
    <property type="match status" value="10"/>
</dbReference>
<protein>
    <recommendedName>
        <fullName evidence="8">LRRCT domain-containing protein</fullName>
    </recommendedName>
</protein>
<keyword evidence="4" id="KW-1133">Transmembrane helix</keyword>